<feature type="signal peptide" evidence="4">
    <location>
        <begin position="1"/>
        <end position="19"/>
    </location>
</feature>
<sequence>MKKRTLALMLAGIMALGTAGCSQSESTRSATAPAAQAEEVTGTVTIKLAHNMDFVTIPDAIVAAADRLNEKYEAEGKDLHIEIETDYQRIDWDEYMQNILFATKSGDGPDIFTFSGNIKDQVRSGLLLDISDIDTSKFVEGSFDAFTVDGKIYSMPFDIPTRALYYNKEVLKELGWSDEEVEAFPGKIAEGSFTWEDFIALCQEVQEKGLVEWGMLHRPGKGNDFLDVLRMYGSPYYNEEGKLVVNQDTVTGFFQFIYDAANTLKITPQDITQRVWTDIQKMVGEGDAFAYYGPVFSSTYVAAEANLTPEELAESIGFALFPKSEKNEAPFTVAAPQSVSINAHTEYPEICKALLEEVYAGDSVKELAVHGDTIFSLTSVTKANEMEEITTNPILEKIGYMADYVVTTPPIEGESVFRDELFKQIVLLELGQVTPEDAFKDFKVQVELNVDEDEVVFELNE</sequence>
<dbReference type="AlphaFoldDB" id="A0AA37JNE0"/>
<evidence type="ECO:0000256" key="2">
    <source>
        <dbReference type="ARBA" id="ARBA00022448"/>
    </source>
</evidence>
<evidence type="ECO:0000313" key="6">
    <source>
        <dbReference type="Proteomes" id="UP001055091"/>
    </source>
</evidence>
<dbReference type="PROSITE" id="PS51257">
    <property type="entry name" value="PROKAR_LIPOPROTEIN"/>
    <property type="match status" value="1"/>
</dbReference>
<name>A0AA37JNE0_9FIRM</name>
<feature type="chain" id="PRO_5041404325" evidence="4">
    <location>
        <begin position="20"/>
        <end position="461"/>
    </location>
</feature>
<comment type="similarity">
    <text evidence="1">Belongs to the bacterial solute-binding protein 1 family.</text>
</comment>
<dbReference type="InterPro" id="IPR050490">
    <property type="entry name" value="Bact_solute-bd_prot1"/>
</dbReference>
<dbReference type="InterPro" id="IPR006061">
    <property type="entry name" value="SBP_1_CS"/>
</dbReference>
<dbReference type="Gene3D" id="3.40.190.10">
    <property type="entry name" value="Periplasmic binding protein-like II"/>
    <property type="match status" value="1"/>
</dbReference>
<dbReference type="SUPFAM" id="SSF53850">
    <property type="entry name" value="Periplasmic binding protein-like II"/>
    <property type="match status" value="1"/>
</dbReference>
<dbReference type="PANTHER" id="PTHR43649">
    <property type="entry name" value="ARABINOSE-BINDING PROTEIN-RELATED"/>
    <property type="match status" value="1"/>
</dbReference>
<proteinExistence type="inferred from homology"/>
<evidence type="ECO:0000313" key="5">
    <source>
        <dbReference type="EMBL" id="GKH04775.1"/>
    </source>
</evidence>
<dbReference type="PANTHER" id="PTHR43649:SF11">
    <property type="entry name" value="ABC TRANSPORTER SUBSTRATE-BINDING PROTEIN YESO-RELATED"/>
    <property type="match status" value="1"/>
</dbReference>
<keyword evidence="2" id="KW-0813">Transport</keyword>
<organism evidence="5 6">
    <name type="scientific">Hungatella hathewayi</name>
    <dbReference type="NCBI Taxonomy" id="154046"/>
    <lineage>
        <taxon>Bacteria</taxon>
        <taxon>Bacillati</taxon>
        <taxon>Bacillota</taxon>
        <taxon>Clostridia</taxon>
        <taxon>Lachnospirales</taxon>
        <taxon>Lachnospiraceae</taxon>
        <taxon>Hungatella</taxon>
    </lineage>
</organism>
<protein>
    <submittedName>
        <fullName evidence="5">Sugar ABC transporter substrate-binding protein</fullName>
    </submittedName>
</protein>
<dbReference type="InterPro" id="IPR006059">
    <property type="entry name" value="SBP"/>
</dbReference>
<dbReference type="Proteomes" id="UP001055091">
    <property type="component" value="Unassembled WGS sequence"/>
</dbReference>
<accession>A0AA37JNE0</accession>
<comment type="caution">
    <text evidence="5">The sequence shown here is derived from an EMBL/GenBank/DDBJ whole genome shotgun (WGS) entry which is preliminary data.</text>
</comment>
<evidence type="ECO:0000256" key="3">
    <source>
        <dbReference type="ARBA" id="ARBA00022729"/>
    </source>
</evidence>
<reference evidence="5" key="1">
    <citation type="submission" date="2022-01" db="EMBL/GenBank/DDBJ databases">
        <title>Novel bile acid biosynthetic pathways are enriched in the microbiome of centenarians.</title>
        <authorList>
            <person name="Sato Y."/>
            <person name="Atarashi K."/>
            <person name="Plichta R.D."/>
            <person name="Arai Y."/>
            <person name="Sasajima S."/>
            <person name="Kearney M.S."/>
            <person name="Suda W."/>
            <person name="Takeshita K."/>
            <person name="Sasaki T."/>
            <person name="Okamoto S."/>
            <person name="Skelly N.A."/>
            <person name="Okamura Y."/>
            <person name="Vlamakis H."/>
            <person name="Li Y."/>
            <person name="Tanoue T."/>
            <person name="Takei H."/>
            <person name="Nittono H."/>
            <person name="Narushima S."/>
            <person name="Irie J."/>
            <person name="Itoh H."/>
            <person name="Moriya K."/>
            <person name="Sugiura Y."/>
            <person name="Suematsu M."/>
            <person name="Moritoki N."/>
            <person name="Shibata S."/>
            <person name="Littman R.D."/>
            <person name="Fischbach A.M."/>
            <person name="Uwamino Y."/>
            <person name="Inoue T."/>
            <person name="Honda A."/>
            <person name="Hattori M."/>
            <person name="Murai T."/>
            <person name="Xavier J.R."/>
            <person name="Hirose N."/>
            <person name="Honda K."/>
        </authorList>
    </citation>
    <scope>NUCLEOTIDE SEQUENCE</scope>
    <source>
        <strain evidence="5">CE91-St55</strain>
    </source>
</reference>
<dbReference type="EMBL" id="BQNJ01000003">
    <property type="protein sequence ID" value="GKH04775.1"/>
    <property type="molecule type" value="Genomic_DNA"/>
</dbReference>
<gene>
    <name evidence="5" type="ORF">CE91St55_67560</name>
</gene>
<dbReference type="GO" id="GO:0055085">
    <property type="term" value="P:transmembrane transport"/>
    <property type="evidence" value="ECO:0007669"/>
    <property type="project" value="InterPro"/>
</dbReference>
<evidence type="ECO:0000256" key="4">
    <source>
        <dbReference type="SAM" id="SignalP"/>
    </source>
</evidence>
<dbReference type="PROSITE" id="PS01037">
    <property type="entry name" value="SBP_BACTERIAL_1"/>
    <property type="match status" value="1"/>
</dbReference>
<keyword evidence="3 4" id="KW-0732">Signal</keyword>
<dbReference type="Pfam" id="PF13416">
    <property type="entry name" value="SBP_bac_8"/>
    <property type="match status" value="1"/>
</dbReference>
<evidence type="ECO:0000256" key="1">
    <source>
        <dbReference type="ARBA" id="ARBA00008520"/>
    </source>
</evidence>
<dbReference type="RefSeq" id="WP_244053321.1">
    <property type="nucleotide sequence ID" value="NZ_BQNJ01000003.1"/>
</dbReference>